<dbReference type="InterPro" id="IPR036525">
    <property type="entry name" value="Tubulin/FtsZ_GTPase_sf"/>
</dbReference>
<organism evidence="8">
    <name type="scientific">Naegleria gruberi</name>
    <name type="common">Amoeba</name>
    <dbReference type="NCBI Taxonomy" id="5762"/>
    <lineage>
        <taxon>Eukaryota</taxon>
        <taxon>Discoba</taxon>
        <taxon>Heterolobosea</taxon>
        <taxon>Tetramitia</taxon>
        <taxon>Eutetramitia</taxon>
        <taxon>Vahlkampfiidae</taxon>
        <taxon>Naegleria</taxon>
    </lineage>
</organism>
<evidence type="ECO:0000256" key="5">
    <source>
        <dbReference type="RuleBase" id="RU000352"/>
    </source>
</evidence>
<dbReference type="PANTHER" id="PTHR11588">
    <property type="entry name" value="TUBULIN"/>
    <property type="match status" value="1"/>
</dbReference>
<evidence type="ECO:0000313" key="7">
    <source>
        <dbReference type="EMBL" id="EFC40099.1"/>
    </source>
</evidence>
<evidence type="ECO:0000256" key="4">
    <source>
        <dbReference type="ARBA" id="ARBA00023134"/>
    </source>
</evidence>
<evidence type="ECO:0000256" key="1">
    <source>
        <dbReference type="ARBA" id="ARBA00009636"/>
    </source>
</evidence>
<feature type="domain" description="Tubulin/FtsZ GTPase" evidence="6">
    <location>
        <begin position="83"/>
        <end position="250"/>
    </location>
</feature>
<keyword evidence="4 5" id="KW-0342">GTP-binding</keyword>
<dbReference type="VEuPathDB" id="AmoebaDB:NAEGRDRAFT_88213"/>
<comment type="similarity">
    <text evidence="1 5">Belongs to the tubulin family.</text>
</comment>
<dbReference type="eggNOG" id="KOG1376">
    <property type="taxonomic scope" value="Eukaryota"/>
</dbReference>
<dbReference type="InterPro" id="IPR000217">
    <property type="entry name" value="Tubulin"/>
</dbReference>
<keyword evidence="3 5" id="KW-0547">Nucleotide-binding</keyword>
<dbReference type="AlphaFoldDB" id="D2VT78"/>
<dbReference type="SMART" id="SM00864">
    <property type="entry name" value="Tubulin"/>
    <property type="match status" value="1"/>
</dbReference>
<dbReference type="RefSeq" id="XP_002672843.1">
    <property type="nucleotide sequence ID" value="XM_002672797.1"/>
</dbReference>
<protein>
    <submittedName>
        <fullName evidence="7">Alpha-tubulin</fullName>
    </submittedName>
</protein>
<evidence type="ECO:0000256" key="2">
    <source>
        <dbReference type="ARBA" id="ARBA00022701"/>
    </source>
</evidence>
<dbReference type="GO" id="GO:0007017">
    <property type="term" value="P:microtubule-based process"/>
    <property type="evidence" value="ECO:0007669"/>
    <property type="project" value="InterPro"/>
</dbReference>
<dbReference type="InterPro" id="IPR017975">
    <property type="entry name" value="Tubulin_CS"/>
</dbReference>
<name>D2VT78_NAEGR</name>
<evidence type="ECO:0000259" key="6">
    <source>
        <dbReference type="SMART" id="SM00864"/>
    </source>
</evidence>
<dbReference type="GeneID" id="8854529"/>
<dbReference type="SUPFAM" id="SSF52490">
    <property type="entry name" value="Tubulin nucleotide-binding domain-like"/>
    <property type="match status" value="1"/>
</dbReference>
<proteinExistence type="inferred from homology"/>
<dbReference type="PROSITE" id="PS00227">
    <property type="entry name" value="TUBULIN"/>
    <property type="match status" value="1"/>
</dbReference>
<keyword evidence="8" id="KW-1185">Reference proteome</keyword>
<sequence>MSNNNSGELIFIHLGECGCQIGKSIWDLFCNTEFKSNTYQLFEESIRKENTFTSRSLFIDSDSNIIDHNTFTQQIRLTHCENKLKYCCKQENIINDYESSITSLRSQFSFGNNYINYIEERIRKMVENCDHLDGIIFTHSIGGGTGSGMICRILEQLRSKSWLKGVTISSFSVFPSLSEMASSTTFELYNMVLSMETMREYLSNISSIRNDLIYDYCKYELKIENIEYNTINQVISQMISTFLEPCLFSNESFSQISSKLVPYPSMNIISNSLMSIRNNLDCKELFSNQYSLTIDGIDNAKSISTCISMRGTDFYNINKDSIANYLNHRKLIYQNVFNSQRNIGNACKLFNSNNIVHIANNSTGVRNNLEQYLKLFDTNFKKYTYIQKYVLEGLADGEFEQARENLESYIDDYKELDRDYIYNIIHKKKYPFFN</sequence>
<dbReference type="InParanoid" id="D2VT78"/>
<gene>
    <name evidence="7" type="ORF">NAEGRDRAFT_88213</name>
</gene>
<accession>D2VT78</accession>
<dbReference type="PRINTS" id="PR01161">
    <property type="entry name" value="TUBULIN"/>
</dbReference>
<dbReference type="Pfam" id="PF00091">
    <property type="entry name" value="Tubulin"/>
    <property type="match status" value="1"/>
</dbReference>
<dbReference type="EMBL" id="GG738895">
    <property type="protein sequence ID" value="EFC40099.1"/>
    <property type="molecule type" value="Genomic_DNA"/>
</dbReference>
<dbReference type="Proteomes" id="UP000006671">
    <property type="component" value="Unassembled WGS sequence"/>
</dbReference>
<dbReference type="InterPro" id="IPR003008">
    <property type="entry name" value="Tubulin_FtsZ_GTPase"/>
</dbReference>
<keyword evidence="2 5" id="KW-0493">Microtubule</keyword>
<dbReference type="KEGG" id="ngr:NAEGRDRAFT_88213"/>
<dbReference type="Gene3D" id="1.10.287.600">
    <property type="entry name" value="Helix hairpin bin"/>
    <property type="match status" value="1"/>
</dbReference>
<dbReference type="GO" id="GO:0005874">
    <property type="term" value="C:microtubule"/>
    <property type="evidence" value="ECO:0007669"/>
    <property type="project" value="UniProtKB-KW"/>
</dbReference>
<evidence type="ECO:0000256" key="3">
    <source>
        <dbReference type="ARBA" id="ARBA00022741"/>
    </source>
</evidence>
<dbReference type="InterPro" id="IPR008280">
    <property type="entry name" value="Tub_FtsZ_C"/>
</dbReference>
<dbReference type="STRING" id="5762.D2VT78"/>
<dbReference type="OrthoDB" id="2588702at2759"/>
<dbReference type="SUPFAM" id="SSF55307">
    <property type="entry name" value="Tubulin C-terminal domain-like"/>
    <property type="match status" value="1"/>
</dbReference>
<reference evidence="7 8" key="1">
    <citation type="journal article" date="2010" name="Cell">
        <title>The genome of Naegleria gruberi illuminates early eukaryotic versatility.</title>
        <authorList>
            <person name="Fritz-Laylin L.K."/>
            <person name="Prochnik S.E."/>
            <person name="Ginger M.L."/>
            <person name="Dacks J.B."/>
            <person name="Carpenter M.L."/>
            <person name="Field M.C."/>
            <person name="Kuo A."/>
            <person name="Paredez A."/>
            <person name="Chapman J."/>
            <person name="Pham J."/>
            <person name="Shu S."/>
            <person name="Neupane R."/>
            <person name="Cipriano M."/>
            <person name="Mancuso J."/>
            <person name="Tu H."/>
            <person name="Salamov A."/>
            <person name="Lindquist E."/>
            <person name="Shapiro H."/>
            <person name="Lucas S."/>
            <person name="Grigoriev I.V."/>
            <person name="Cande W.Z."/>
            <person name="Fulton C."/>
            <person name="Rokhsar D.S."/>
            <person name="Dawson S.C."/>
        </authorList>
    </citation>
    <scope>NUCLEOTIDE SEQUENCE [LARGE SCALE GENOMIC DNA]</scope>
    <source>
        <strain evidence="7 8">NEG-M</strain>
    </source>
</reference>
<dbReference type="GO" id="GO:0005525">
    <property type="term" value="F:GTP binding"/>
    <property type="evidence" value="ECO:0007669"/>
    <property type="project" value="UniProtKB-UniRule"/>
</dbReference>
<dbReference type="Gene3D" id="3.40.50.1440">
    <property type="entry name" value="Tubulin/FtsZ, GTPase domain"/>
    <property type="match status" value="1"/>
</dbReference>
<dbReference type="InterPro" id="IPR023123">
    <property type="entry name" value="Tubulin_C"/>
</dbReference>
<evidence type="ECO:0000313" key="8">
    <source>
        <dbReference type="Proteomes" id="UP000006671"/>
    </source>
</evidence>